<keyword evidence="5" id="KW-1185">Reference proteome</keyword>
<reference evidence="4 5" key="1">
    <citation type="journal article" date="2013" name="Stand. Genomic Sci.">
        <title>Genomic Encyclopedia of Type Strains, Phase I: The one thousand microbial genomes (KMG-I) project.</title>
        <authorList>
            <person name="Kyrpides N.C."/>
            <person name="Woyke T."/>
            <person name="Eisen J.A."/>
            <person name="Garrity G."/>
            <person name="Lilburn T.G."/>
            <person name="Beck B.J."/>
            <person name="Whitman W.B."/>
            <person name="Hugenholtz P."/>
            <person name="Klenk H.P."/>
        </authorList>
    </citation>
    <scope>NUCLEOTIDE SEQUENCE [LARGE SCALE GENOMIC DNA]</scope>
    <source>
        <strain evidence="4 5">DSM 45044</strain>
    </source>
</reference>
<keyword evidence="2" id="KW-0812">Transmembrane</keyword>
<accession>A0A562V1I0</accession>
<evidence type="ECO:0000259" key="3">
    <source>
        <dbReference type="Pfam" id="PF19701"/>
    </source>
</evidence>
<feature type="transmembrane region" description="Helical" evidence="2">
    <location>
        <begin position="30"/>
        <end position="49"/>
    </location>
</feature>
<organism evidence="4 5">
    <name type="scientific">Stackebrandtia albiflava</name>
    <dbReference type="NCBI Taxonomy" id="406432"/>
    <lineage>
        <taxon>Bacteria</taxon>
        <taxon>Bacillati</taxon>
        <taxon>Actinomycetota</taxon>
        <taxon>Actinomycetes</taxon>
        <taxon>Glycomycetales</taxon>
        <taxon>Glycomycetaceae</taxon>
        <taxon>Stackebrandtia</taxon>
    </lineage>
</organism>
<keyword evidence="2" id="KW-0472">Membrane</keyword>
<protein>
    <recommendedName>
        <fullName evidence="3">DUF6199 domain-containing protein</fullName>
    </recommendedName>
</protein>
<dbReference type="AlphaFoldDB" id="A0A562V1I0"/>
<feature type="domain" description="DUF6199" evidence="3">
    <location>
        <begin position="37"/>
        <end position="97"/>
    </location>
</feature>
<name>A0A562V1I0_9ACTN</name>
<dbReference type="InterPro" id="IPR045679">
    <property type="entry name" value="DUF6199"/>
</dbReference>
<dbReference type="Pfam" id="PF19701">
    <property type="entry name" value="DUF6199"/>
    <property type="match status" value="1"/>
</dbReference>
<evidence type="ECO:0000313" key="5">
    <source>
        <dbReference type="Proteomes" id="UP000321617"/>
    </source>
</evidence>
<evidence type="ECO:0000313" key="4">
    <source>
        <dbReference type="EMBL" id="TWJ11683.1"/>
    </source>
</evidence>
<dbReference type="Proteomes" id="UP000321617">
    <property type="component" value="Unassembled WGS sequence"/>
</dbReference>
<proteinExistence type="predicted"/>
<feature type="region of interest" description="Disordered" evidence="1">
    <location>
        <begin position="117"/>
        <end position="144"/>
    </location>
</feature>
<comment type="caution">
    <text evidence="4">The sequence shown here is derived from an EMBL/GenBank/DDBJ whole genome shotgun (WGS) entry which is preliminary data.</text>
</comment>
<evidence type="ECO:0000256" key="1">
    <source>
        <dbReference type="SAM" id="MobiDB-lite"/>
    </source>
</evidence>
<gene>
    <name evidence="4" type="ORF">LX16_2410</name>
</gene>
<feature type="transmembrane region" description="Helical" evidence="2">
    <location>
        <begin position="81"/>
        <end position="100"/>
    </location>
</feature>
<keyword evidence="2" id="KW-1133">Transmembrane helix</keyword>
<dbReference type="EMBL" id="VLLL01000006">
    <property type="protein sequence ID" value="TWJ11683.1"/>
    <property type="molecule type" value="Genomic_DNA"/>
</dbReference>
<evidence type="ECO:0000256" key="2">
    <source>
        <dbReference type="SAM" id="Phobius"/>
    </source>
</evidence>
<sequence>MLRVYGGGPATAHRDSPPAAPLLKGHRYPMTWLAVILFVAALIPLWIAISPKGMWRTTAAWQYRNPEANEPSEAGYAVQRVSAAIGALIMVGFGVFLLSIEDDVAAERERETYEECLAQNDDDEGLLTPEQWCEDLSPAPDSTG</sequence>